<evidence type="ECO:0000259" key="8">
    <source>
        <dbReference type="PROSITE" id="PS51705"/>
    </source>
</evidence>
<evidence type="ECO:0000256" key="4">
    <source>
        <dbReference type="ARBA" id="ARBA00022842"/>
    </source>
</evidence>
<dbReference type="InterPro" id="IPR027417">
    <property type="entry name" value="P-loop_NTPase"/>
</dbReference>
<proteinExistence type="inferred from homology"/>
<dbReference type="GO" id="GO:0043022">
    <property type="term" value="F:ribosome binding"/>
    <property type="evidence" value="ECO:0007669"/>
    <property type="project" value="TreeGrafter"/>
</dbReference>
<evidence type="ECO:0000256" key="3">
    <source>
        <dbReference type="ARBA" id="ARBA00022741"/>
    </source>
</evidence>
<dbReference type="SUPFAM" id="SSF52540">
    <property type="entry name" value="P-loop containing nucleoside triphosphate hydrolases"/>
    <property type="match status" value="1"/>
</dbReference>
<dbReference type="InterPro" id="IPR032305">
    <property type="entry name" value="GTP-bd_M"/>
</dbReference>
<evidence type="ECO:0000256" key="6">
    <source>
        <dbReference type="HAMAP-Rule" id="MF_00900"/>
    </source>
</evidence>
<dbReference type="InterPro" id="IPR042108">
    <property type="entry name" value="GTPase_HflX_N_sf"/>
</dbReference>
<dbReference type="CDD" id="cd01878">
    <property type="entry name" value="HflX"/>
    <property type="match status" value="1"/>
</dbReference>
<dbReference type="AlphaFoldDB" id="A0A7C0YDR5"/>
<keyword evidence="3 6" id="KW-0547">Nucleotide-binding</keyword>
<feature type="coiled-coil region" evidence="7">
    <location>
        <begin position="326"/>
        <end position="363"/>
    </location>
</feature>
<dbReference type="NCBIfam" id="TIGR03156">
    <property type="entry name" value="GTP_HflX"/>
    <property type="match status" value="1"/>
</dbReference>
<dbReference type="FunFam" id="3.40.50.11060:FF:000001">
    <property type="entry name" value="GTPase HflX"/>
    <property type="match status" value="1"/>
</dbReference>
<organism evidence="9">
    <name type="scientific">Thermosulfidibacter takaii</name>
    <dbReference type="NCBI Taxonomy" id="412593"/>
    <lineage>
        <taxon>Bacteria</taxon>
        <taxon>Pseudomonadati</taxon>
        <taxon>Thermosulfidibacterota</taxon>
        <taxon>Thermosulfidibacteria</taxon>
        <taxon>Thermosulfidibacterales</taxon>
        <taxon>Thermosulfidibacteraceae</taxon>
    </lineage>
</organism>
<keyword evidence="7" id="KW-0175">Coiled coil</keyword>
<dbReference type="GO" id="GO:0046872">
    <property type="term" value="F:metal ion binding"/>
    <property type="evidence" value="ECO:0007669"/>
    <property type="project" value="UniProtKB-KW"/>
</dbReference>
<dbReference type="Gene3D" id="3.40.50.11060">
    <property type="entry name" value="GTPase HflX, N-terminal domain"/>
    <property type="match status" value="1"/>
</dbReference>
<evidence type="ECO:0000256" key="5">
    <source>
        <dbReference type="ARBA" id="ARBA00023134"/>
    </source>
</evidence>
<dbReference type="InterPro" id="IPR016496">
    <property type="entry name" value="GTPase_HflX"/>
</dbReference>
<dbReference type="GO" id="GO:0005525">
    <property type="term" value="F:GTP binding"/>
    <property type="evidence" value="ECO:0007669"/>
    <property type="project" value="UniProtKB-UniRule"/>
</dbReference>
<sequence>MAPRERKALERLYRRRIPSSALITPEVARSLAQISWDLNRQVALLVDRRGHVHHVILGDHSSILIPDLSHYRVGPDRLRGLRCIHTHLNNEPLSHEDLTDMALLRLDAMVGLTVRGGLPGRVFMAHLSPENGGDAPWELVEWEHPTRVDLVFSHFIRELEDALTRSFKGRELKEGGERAILISATNQNAWEAQRSMMELEALAVSAGVQVLDRVIQRVRRYHPSFLMGKGKLREIMIQGLHLGATMLIFDQDLTPVQVNNIAGMVDLKVIDRTQLILDIFARRAMSREGKIQVELAQLRYLLPRLVGRGTAMSRLMGGVGGRGPGETKLEVDRRRVKERIASLERQLRALEKGRRERRKARRKRGVPVVSIIGYTNAGKSTLLNALTGARVLAENRLFATLDPTNRTVVLPGGTPCILSDTVGFIRRMPADLKVAFRATLEELQDATLLLHVVDATSPYVEEEIEAVEEILHELELEHKPRMVIYNKVDLLDGDPPNGLAVSAKRGENLDLLLQEVEERIKGSFEESQIQMELG</sequence>
<comment type="similarity">
    <text evidence="6">Belongs to the TRAFAC class OBG-HflX-like GTPase superfamily. HflX GTPase family.</text>
</comment>
<dbReference type="Gene3D" id="3.40.50.300">
    <property type="entry name" value="P-loop containing nucleotide triphosphate hydrolases"/>
    <property type="match status" value="1"/>
</dbReference>
<evidence type="ECO:0000256" key="2">
    <source>
        <dbReference type="ARBA" id="ARBA00022723"/>
    </source>
</evidence>
<dbReference type="Proteomes" id="UP000885690">
    <property type="component" value="Unassembled WGS sequence"/>
</dbReference>
<dbReference type="Pfam" id="PF16360">
    <property type="entry name" value="GTP-bdg_M"/>
    <property type="match status" value="1"/>
</dbReference>
<dbReference type="InterPro" id="IPR006073">
    <property type="entry name" value="GTP-bd"/>
</dbReference>
<dbReference type="InterPro" id="IPR025121">
    <property type="entry name" value="GTPase_HflX_N"/>
</dbReference>
<dbReference type="PRINTS" id="PR00326">
    <property type="entry name" value="GTP1OBG"/>
</dbReference>
<reference evidence="9" key="1">
    <citation type="journal article" date="2020" name="mSystems">
        <title>Genome- and Community-Level Interaction Insights into Carbon Utilization and Element Cycling Functions of Hydrothermarchaeota in Hydrothermal Sediment.</title>
        <authorList>
            <person name="Zhou Z."/>
            <person name="Liu Y."/>
            <person name="Xu W."/>
            <person name="Pan J."/>
            <person name="Luo Z.H."/>
            <person name="Li M."/>
        </authorList>
    </citation>
    <scope>NUCLEOTIDE SEQUENCE [LARGE SCALE GENOMIC DNA]</scope>
    <source>
        <strain evidence="9">HyVt-115</strain>
    </source>
</reference>
<dbReference type="Pfam" id="PF01926">
    <property type="entry name" value="MMR_HSR1"/>
    <property type="match status" value="1"/>
</dbReference>
<dbReference type="PANTHER" id="PTHR10229:SF0">
    <property type="entry name" value="GTP-BINDING PROTEIN 6-RELATED"/>
    <property type="match status" value="1"/>
</dbReference>
<keyword evidence="5 6" id="KW-0342">GTP-binding</keyword>
<evidence type="ECO:0000256" key="7">
    <source>
        <dbReference type="SAM" id="Coils"/>
    </source>
</evidence>
<dbReference type="PANTHER" id="PTHR10229">
    <property type="entry name" value="GTP-BINDING PROTEIN HFLX"/>
    <property type="match status" value="1"/>
</dbReference>
<dbReference type="InterPro" id="IPR030394">
    <property type="entry name" value="G_HFLX_dom"/>
</dbReference>
<keyword evidence="2" id="KW-0479">Metal-binding</keyword>
<dbReference type="Gene3D" id="6.10.250.2860">
    <property type="match status" value="1"/>
</dbReference>
<dbReference type="GO" id="GO:0005737">
    <property type="term" value="C:cytoplasm"/>
    <property type="evidence" value="ECO:0007669"/>
    <property type="project" value="UniProtKB-SubCell"/>
</dbReference>
<comment type="function">
    <text evidence="6">GTPase that associates with the 50S ribosomal subunit and may have a role during protein synthesis or ribosome biogenesis.</text>
</comment>
<gene>
    <name evidence="6 9" type="primary">hflX</name>
    <name evidence="9" type="ORF">ENF32_03515</name>
</gene>
<evidence type="ECO:0000313" key="9">
    <source>
        <dbReference type="EMBL" id="HDD53120.1"/>
    </source>
</evidence>
<name>A0A7C0YDR5_9BACT</name>
<dbReference type="EMBL" id="DQWS01000134">
    <property type="protein sequence ID" value="HDD53120.1"/>
    <property type="molecule type" value="Genomic_DNA"/>
</dbReference>
<feature type="domain" description="Hflx-type G" evidence="8">
    <location>
        <begin position="367"/>
        <end position="524"/>
    </location>
</feature>
<comment type="subcellular location">
    <subcellularLocation>
        <location evidence="6">Cytoplasm</location>
    </subcellularLocation>
    <text evidence="6">May associate with membranes.</text>
</comment>
<evidence type="ECO:0000256" key="1">
    <source>
        <dbReference type="ARBA" id="ARBA00022490"/>
    </source>
</evidence>
<dbReference type="PROSITE" id="PS51705">
    <property type="entry name" value="G_HFLX"/>
    <property type="match status" value="1"/>
</dbReference>
<dbReference type="GO" id="GO:0003924">
    <property type="term" value="F:GTPase activity"/>
    <property type="evidence" value="ECO:0007669"/>
    <property type="project" value="UniProtKB-UniRule"/>
</dbReference>
<dbReference type="Pfam" id="PF13167">
    <property type="entry name" value="GTP-bdg_N"/>
    <property type="match status" value="1"/>
</dbReference>
<protein>
    <recommendedName>
        <fullName evidence="6">GTPase HflX</fullName>
    </recommendedName>
    <alternativeName>
        <fullName evidence="6">GTP-binding protein HflX</fullName>
    </alternativeName>
</protein>
<accession>A0A7C0YDR5</accession>
<keyword evidence="1 6" id="KW-0963">Cytoplasm</keyword>
<comment type="subunit">
    <text evidence="6">Monomer. Associates with the 50S ribosomal subunit.</text>
</comment>
<dbReference type="HAMAP" id="MF_00900">
    <property type="entry name" value="GTPase_HflX"/>
    <property type="match status" value="1"/>
</dbReference>
<comment type="caution">
    <text evidence="9">The sequence shown here is derived from an EMBL/GenBank/DDBJ whole genome shotgun (WGS) entry which is preliminary data.</text>
</comment>
<keyword evidence="4" id="KW-0460">Magnesium</keyword>